<evidence type="ECO:0000313" key="2">
    <source>
        <dbReference type="EMBL" id="EEG56331.1"/>
    </source>
</evidence>
<name>C0CX48_9FIRM</name>
<evidence type="ECO:0000256" key="1">
    <source>
        <dbReference type="SAM" id="MobiDB-lite"/>
    </source>
</evidence>
<proteinExistence type="predicted"/>
<organism evidence="2 3">
    <name type="scientific">[Clostridium] asparagiforme DSM 15981</name>
    <dbReference type="NCBI Taxonomy" id="518636"/>
    <lineage>
        <taxon>Bacteria</taxon>
        <taxon>Bacillati</taxon>
        <taxon>Bacillota</taxon>
        <taxon>Clostridia</taxon>
        <taxon>Lachnospirales</taxon>
        <taxon>Lachnospiraceae</taxon>
        <taxon>Enterocloster</taxon>
    </lineage>
</organism>
<dbReference type="AlphaFoldDB" id="C0CX48"/>
<accession>C0CX48</accession>
<dbReference type="HOGENOM" id="CLU_3116147_0_0_9"/>
<dbReference type="Proteomes" id="UP000004756">
    <property type="component" value="Unassembled WGS sequence"/>
</dbReference>
<protein>
    <submittedName>
        <fullName evidence="2">Uncharacterized protein</fullName>
    </submittedName>
</protein>
<feature type="region of interest" description="Disordered" evidence="1">
    <location>
        <begin position="1"/>
        <end position="21"/>
    </location>
</feature>
<dbReference type="EMBL" id="ACCJ01000075">
    <property type="protein sequence ID" value="EEG56331.1"/>
    <property type="molecule type" value="Genomic_DNA"/>
</dbReference>
<reference evidence="2 3" key="1">
    <citation type="submission" date="2009-02" db="EMBL/GenBank/DDBJ databases">
        <title>Draft genome sequence of Clostridium asparagiforme (DSM 15981).</title>
        <authorList>
            <person name="Sudarsanam P."/>
            <person name="Ley R."/>
            <person name="Guruge J."/>
            <person name="Turnbaugh P.J."/>
            <person name="Mahowald M."/>
            <person name="Liep D."/>
            <person name="Gordon J."/>
        </authorList>
    </citation>
    <scope>NUCLEOTIDE SEQUENCE [LARGE SCALE GENOMIC DNA]</scope>
    <source>
        <strain evidence="2 3">DSM 15981</strain>
    </source>
</reference>
<gene>
    <name evidence="2" type="ORF">CLOSTASPAR_01569</name>
</gene>
<comment type="caution">
    <text evidence="2">The sequence shown here is derived from an EMBL/GenBank/DDBJ whole genome shotgun (WGS) entry which is preliminary data.</text>
</comment>
<sequence>MKGLLCQGHGGPGGTEQSASLENIDEYISEPQSCGSEVFLYTMGCGRRIN</sequence>
<keyword evidence="3" id="KW-1185">Reference proteome</keyword>
<evidence type="ECO:0000313" key="3">
    <source>
        <dbReference type="Proteomes" id="UP000004756"/>
    </source>
</evidence>